<feature type="domain" description="AAA+ ATPase" evidence="14">
    <location>
        <begin position="283"/>
        <end position="442"/>
    </location>
</feature>
<dbReference type="InterPro" id="IPR003593">
    <property type="entry name" value="AAA+_ATPase"/>
</dbReference>
<dbReference type="InterPro" id="IPR014851">
    <property type="entry name" value="BCS1_N"/>
</dbReference>
<feature type="compositionally biased region" description="Polar residues" evidence="12">
    <location>
        <begin position="675"/>
        <end position="694"/>
    </location>
</feature>
<dbReference type="SMART" id="SM00382">
    <property type="entry name" value="AAA"/>
    <property type="match status" value="1"/>
</dbReference>
<keyword evidence="10" id="KW-0472">Membrane</keyword>
<evidence type="ECO:0000256" key="12">
    <source>
        <dbReference type="SAM" id="MobiDB-lite"/>
    </source>
</evidence>
<evidence type="ECO:0000256" key="2">
    <source>
        <dbReference type="ARBA" id="ARBA00007448"/>
    </source>
</evidence>
<dbReference type="EMBL" id="JAACJO010000002">
    <property type="protein sequence ID" value="KAF5362010.1"/>
    <property type="molecule type" value="Genomic_DNA"/>
</dbReference>
<accession>A0A8H5GC57</accession>
<feature type="chain" id="PRO_5034760834" description="Mitochondrial chaperone BCS1" evidence="13">
    <location>
        <begin position="23"/>
        <end position="703"/>
    </location>
</feature>
<dbReference type="Proteomes" id="UP000559027">
    <property type="component" value="Unassembled WGS sequence"/>
</dbReference>
<dbReference type="GO" id="GO:0016887">
    <property type="term" value="F:ATP hydrolysis activity"/>
    <property type="evidence" value="ECO:0007669"/>
    <property type="project" value="InterPro"/>
</dbReference>
<dbReference type="InterPro" id="IPR003960">
    <property type="entry name" value="ATPase_AAA_CS"/>
</dbReference>
<feature type="region of interest" description="Disordered" evidence="12">
    <location>
        <begin position="602"/>
        <end position="703"/>
    </location>
</feature>
<keyword evidence="5" id="KW-0999">Mitochondrion inner membrane</keyword>
<keyword evidence="7" id="KW-0067">ATP-binding</keyword>
<dbReference type="PANTHER" id="PTHR23070">
    <property type="entry name" value="BCS1 AAA-TYPE ATPASE"/>
    <property type="match status" value="1"/>
</dbReference>
<keyword evidence="17" id="KW-1185">Reference proteome</keyword>
<dbReference type="GO" id="GO:0005524">
    <property type="term" value="F:ATP binding"/>
    <property type="evidence" value="ECO:0007669"/>
    <property type="project" value="UniProtKB-KW"/>
</dbReference>
<dbReference type="InterPro" id="IPR050747">
    <property type="entry name" value="Mitochondrial_chaperone_BCS1"/>
</dbReference>
<keyword evidence="8" id="KW-1133">Transmembrane helix</keyword>
<dbReference type="SMART" id="SM01024">
    <property type="entry name" value="BCS1_N"/>
    <property type="match status" value="1"/>
</dbReference>
<dbReference type="OrthoDB" id="10251412at2759"/>
<evidence type="ECO:0000256" key="1">
    <source>
        <dbReference type="ARBA" id="ARBA00004434"/>
    </source>
</evidence>
<feature type="compositionally biased region" description="Low complexity" evidence="12">
    <location>
        <begin position="359"/>
        <end position="381"/>
    </location>
</feature>
<evidence type="ECO:0000259" key="15">
    <source>
        <dbReference type="SMART" id="SM01024"/>
    </source>
</evidence>
<feature type="signal peptide" evidence="13">
    <location>
        <begin position="1"/>
        <end position="22"/>
    </location>
</feature>
<comment type="caution">
    <text evidence="16">The sequence shown here is derived from an EMBL/GenBank/DDBJ whole genome shotgun (WGS) entry which is preliminary data.</text>
</comment>
<dbReference type="PROSITE" id="PS00674">
    <property type="entry name" value="AAA"/>
    <property type="match status" value="1"/>
</dbReference>
<evidence type="ECO:0000256" key="4">
    <source>
        <dbReference type="ARBA" id="ARBA00022741"/>
    </source>
</evidence>
<sequence>MAAPSFLVQSVLSALVGSGASPQNQCTPGNATDSSGTSVFTPETTSIPTFITSLLTISALRDWLKLFIIGGVIEFCRRIVVQSYHTVYNWFFITAVFMEDDESFDWIMVWLLKHTSWTNARDVQISTRSFGLKSNAVLIPGEEDEDPSAVVSGDRPLSYIPSYSSSHTFWYKRHWCRVSRLQKDGAQWYKTKEEYLEMCILAWDQQILNRLLLEAKRAYKSAQENSISVYVSDPQHGWRHVTTRPKRPLSSIVLDPGIKDLLIEDAQDFLENKNWYAVRGIPFRRGYLLHGAPGSGKTSIIHSLAGELGLDIYIVSLSRSGMDDSSLNECISELPEKCIALMEDIDAAFTTPLNRDLSNDGSNSGGSNTSTPPPQVQQQQQDRVTRHVSRLITLSGLLNALDGVAAQEGRLLFATTNKYESLDPALTRPGRMDLHIEFKLASKYQARELYRCFFLPDSELMAEAEARSKSHSRQGSEIDEKKPEHTEKMSLIDVDEAGSNVSETSTAVPSAVPSPLPKLITLPDTTPPVTSTVPSNGTGLDLRRRGKAPKLPKAQVDRLAAEFSDALPEREFSMASLQGYLMSYKIRPVEAVSDFPAWIEKERQEKREVKEKEKQRAEREKAEKEKKDKENKEREEKEKREKEEKERKEKTDQEAAKQVIKQTLPSSEKEIDGSKVNSTNTPTTGTSENKTAASTCPKCSGSL</sequence>
<keyword evidence="13" id="KW-0732">Signal</keyword>
<protein>
    <recommendedName>
        <fullName evidence="18">Mitochondrial chaperone BCS1</fullName>
    </recommendedName>
</protein>
<keyword evidence="9" id="KW-0496">Mitochondrion</keyword>
<evidence type="ECO:0000313" key="16">
    <source>
        <dbReference type="EMBL" id="KAF5362010.1"/>
    </source>
</evidence>
<feature type="compositionally biased region" description="Basic and acidic residues" evidence="12">
    <location>
        <begin position="602"/>
        <end position="655"/>
    </location>
</feature>
<evidence type="ECO:0000256" key="8">
    <source>
        <dbReference type="ARBA" id="ARBA00022989"/>
    </source>
</evidence>
<dbReference type="InterPro" id="IPR057495">
    <property type="entry name" value="AAA_lid_BCS1"/>
</dbReference>
<evidence type="ECO:0000256" key="5">
    <source>
        <dbReference type="ARBA" id="ARBA00022792"/>
    </source>
</evidence>
<keyword evidence="3" id="KW-0812">Transmembrane</keyword>
<gene>
    <name evidence="16" type="ORF">D9756_002401</name>
</gene>
<evidence type="ECO:0000256" key="7">
    <source>
        <dbReference type="ARBA" id="ARBA00022840"/>
    </source>
</evidence>
<dbReference type="Pfam" id="PF25426">
    <property type="entry name" value="AAA_lid_BCS1"/>
    <property type="match status" value="1"/>
</dbReference>
<dbReference type="Pfam" id="PF00004">
    <property type="entry name" value="AAA"/>
    <property type="match status" value="2"/>
</dbReference>
<name>A0A8H5GC57_9AGAR</name>
<dbReference type="AlphaFoldDB" id="A0A8H5GC57"/>
<evidence type="ECO:0008006" key="18">
    <source>
        <dbReference type="Google" id="ProtNLM"/>
    </source>
</evidence>
<feature type="region of interest" description="Disordered" evidence="12">
    <location>
        <begin position="465"/>
        <end position="488"/>
    </location>
</feature>
<dbReference type="Pfam" id="PF08740">
    <property type="entry name" value="BCS1_N"/>
    <property type="match status" value="1"/>
</dbReference>
<evidence type="ECO:0000256" key="3">
    <source>
        <dbReference type="ARBA" id="ARBA00022692"/>
    </source>
</evidence>
<reference evidence="16 17" key="1">
    <citation type="journal article" date="2020" name="ISME J.">
        <title>Uncovering the hidden diversity of litter-decomposition mechanisms in mushroom-forming fungi.</title>
        <authorList>
            <person name="Floudas D."/>
            <person name="Bentzer J."/>
            <person name="Ahren D."/>
            <person name="Johansson T."/>
            <person name="Persson P."/>
            <person name="Tunlid A."/>
        </authorList>
    </citation>
    <scope>NUCLEOTIDE SEQUENCE [LARGE SCALE GENOMIC DNA]</scope>
    <source>
        <strain evidence="16 17">CBS 146.42</strain>
    </source>
</reference>
<evidence type="ECO:0000256" key="9">
    <source>
        <dbReference type="ARBA" id="ARBA00023128"/>
    </source>
</evidence>
<evidence type="ECO:0000259" key="14">
    <source>
        <dbReference type="SMART" id="SM00382"/>
    </source>
</evidence>
<keyword evidence="4" id="KW-0547">Nucleotide-binding</keyword>
<evidence type="ECO:0000256" key="6">
    <source>
        <dbReference type="ARBA" id="ARBA00022801"/>
    </source>
</evidence>
<dbReference type="SUPFAM" id="SSF52540">
    <property type="entry name" value="P-loop containing nucleoside triphosphate hydrolases"/>
    <property type="match status" value="1"/>
</dbReference>
<dbReference type="GO" id="GO:0005743">
    <property type="term" value="C:mitochondrial inner membrane"/>
    <property type="evidence" value="ECO:0007669"/>
    <property type="project" value="UniProtKB-SubCell"/>
</dbReference>
<dbReference type="InterPro" id="IPR027417">
    <property type="entry name" value="P-loop_NTPase"/>
</dbReference>
<organism evidence="16 17">
    <name type="scientific">Leucocoprinus leucothites</name>
    <dbReference type="NCBI Taxonomy" id="201217"/>
    <lineage>
        <taxon>Eukaryota</taxon>
        <taxon>Fungi</taxon>
        <taxon>Dikarya</taxon>
        <taxon>Basidiomycota</taxon>
        <taxon>Agaricomycotina</taxon>
        <taxon>Agaricomycetes</taxon>
        <taxon>Agaricomycetidae</taxon>
        <taxon>Agaricales</taxon>
        <taxon>Agaricineae</taxon>
        <taxon>Agaricaceae</taxon>
        <taxon>Leucocoprinus</taxon>
    </lineage>
</organism>
<feature type="compositionally biased region" description="Low complexity" evidence="12">
    <location>
        <begin position="523"/>
        <end position="535"/>
    </location>
</feature>
<dbReference type="Gene3D" id="3.40.50.300">
    <property type="entry name" value="P-loop containing nucleotide triphosphate hydrolases"/>
    <property type="match status" value="1"/>
</dbReference>
<evidence type="ECO:0000256" key="11">
    <source>
        <dbReference type="ARBA" id="ARBA00048778"/>
    </source>
</evidence>
<comment type="subcellular location">
    <subcellularLocation>
        <location evidence="1">Mitochondrion inner membrane</location>
        <topology evidence="1">Single-pass membrane protein</topology>
    </subcellularLocation>
</comment>
<comment type="similarity">
    <text evidence="2">Belongs to the AAA ATPase family. BCS1 subfamily.</text>
</comment>
<keyword evidence="6" id="KW-0378">Hydrolase</keyword>
<proteinExistence type="inferred from homology"/>
<feature type="region of interest" description="Disordered" evidence="12">
    <location>
        <begin position="519"/>
        <end position="551"/>
    </location>
</feature>
<feature type="domain" description="BCS1 N-terminal" evidence="15">
    <location>
        <begin position="67"/>
        <end position="252"/>
    </location>
</feature>
<feature type="region of interest" description="Disordered" evidence="12">
    <location>
        <begin position="353"/>
        <end position="385"/>
    </location>
</feature>
<evidence type="ECO:0000256" key="13">
    <source>
        <dbReference type="SAM" id="SignalP"/>
    </source>
</evidence>
<dbReference type="InterPro" id="IPR003959">
    <property type="entry name" value="ATPase_AAA_core"/>
</dbReference>
<evidence type="ECO:0000256" key="10">
    <source>
        <dbReference type="ARBA" id="ARBA00023136"/>
    </source>
</evidence>
<evidence type="ECO:0000313" key="17">
    <source>
        <dbReference type="Proteomes" id="UP000559027"/>
    </source>
</evidence>
<comment type="catalytic activity">
    <reaction evidence="11">
        <text>ATP + H2O = ADP + phosphate + H(+)</text>
        <dbReference type="Rhea" id="RHEA:13065"/>
        <dbReference type="ChEBI" id="CHEBI:15377"/>
        <dbReference type="ChEBI" id="CHEBI:15378"/>
        <dbReference type="ChEBI" id="CHEBI:30616"/>
        <dbReference type="ChEBI" id="CHEBI:43474"/>
        <dbReference type="ChEBI" id="CHEBI:456216"/>
    </reaction>
    <physiologicalReaction direction="left-to-right" evidence="11">
        <dbReference type="Rhea" id="RHEA:13066"/>
    </physiologicalReaction>
</comment>